<evidence type="ECO:0000256" key="1">
    <source>
        <dbReference type="ARBA" id="ARBA00009882"/>
    </source>
</evidence>
<dbReference type="OrthoDB" id="3169036at2759"/>
<dbReference type="Pfam" id="PF19026">
    <property type="entry name" value="UBA_HYPK"/>
    <property type="match status" value="1"/>
</dbReference>
<name>A0A4P9XW89_9FUNG</name>
<dbReference type="AlphaFoldDB" id="A0A4P9XW89"/>
<feature type="region of interest" description="Disordered" evidence="4">
    <location>
        <begin position="126"/>
        <end position="155"/>
    </location>
</feature>
<dbReference type="FunFam" id="1.10.8.10:FF:000006">
    <property type="entry name" value="Putative nascent polypeptide-associated complex subunit alpha"/>
    <property type="match status" value="1"/>
</dbReference>
<evidence type="ECO:0000256" key="3">
    <source>
        <dbReference type="ARBA" id="ARBA00030300"/>
    </source>
</evidence>
<feature type="compositionally biased region" description="Low complexity" evidence="4">
    <location>
        <begin position="126"/>
        <end position="138"/>
    </location>
</feature>
<dbReference type="STRING" id="78915.A0A4P9XW89"/>
<dbReference type="FunFam" id="2.20.70.30:FF:000002">
    <property type="entry name" value="Nascent polypeptide-associated complex (NAC), alpha subunit"/>
    <property type="match status" value="1"/>
</dbReference>
<comment type="similarity">
    <text evidence="1">Belongs to the NAC-alpha family.</text>
</comment>
<protein>
    <recommendedName>
        <fullName evidence="2">Nascent polypeptide-associated complex subunit alpha</fullName>
    </recommendedName>
    <alternativeName>
        <fullName evidence="3">Alpha-NAC</fullName>
    </alternativeName>
</protein>
<gene>
    <name evidence="6" type="ORF">THASP1DRAFT_22346</name>
</gene>
<dbReference type="Proteomes" id="UP000271241">
    <property type="component" value="Unassembled WGS sequence"/>
</dbReference>
<dbReference type="Gene3D" id="2.20.70.30">
    <property type="entry name" value="Nascent polypeptide-associated complex domain"/>
    <property type="match status" value="1"/>
</dbReference>
<dbReference type="PANTHER" id="PTHR21713">
    <property type="entry name" value="NASCENT POLYPEPTIDE ASSOCIATED COMPLEX ALPHA SUBUNIT-RELATED"/>
    <property type="match status" value="1"/>
</dbReference>
<dbReference type="PIRSF" id="PIRSF015901">
    <property type="entry name" value="NAC_alpha"/>
    <property type="match status" value="1"/>
</dbReference>
<evidence type="ECO:0000259" key="5">
    <source>
        <dbReference type="PROSITE" id="PS51151"/>
    </source>
</evidence>
<sequence>MTDVEQKQVPEATIEEIPSDHETAEEHGHDHDHHGHDHGHIHASAQSRGEKKARKAMAKLGLKPVPGITRVVLRRPRNIHFVVTQPDVYKSVNSDTYIIFGEAKVEDMNAQAQAMAAEQMRMAQEAAEQAAPDAGAAPVEEEEDDEEVDASGLEEKDISLVMTQANVKRSKAVKALRNNENDIVNAIMELTI</sequence>
<dbReference type="EMBL" id="KZ992484">
    <property type="protein sequence ID" value="RKP09861.1"/>
    <property type="molecule type" value="Genomic_DNA"/>
</dbReference>
<feature type="region of interest" description="Disordered" evidence="4">
    <location>
        <begin position="1"/>
        <end position="56"/>
    </location>
</feature>
<evidence type="ECO:0000313" key="6">
    <source>
        <dbReference type="EMBL" id="RKP09861.1"/>
    </source>
</evidence>
<feature type="compositionally biased region" description="Acidic residues" evidence="4">
    <location>
        <begin position="139"/>
        <end position="149"/>
    </location>
</feature>
<dbReference type="InterPro" id="IPR016641">
    <property type="entry name" value="EGD2/NACA0like"/>
</dbReference>
<dbReference type="InterPro" id="IPR038187">
    <property type="entry name" value="NAC_A/B_dom_sf"/>
</dbReference>
<proteinExistence type="inferred from homology"/>
<feature type="compositionally biased region" description="Basic and acidic residues" evidence="4">
    <location>
        <begin position="18"/>
        <end position="40"/>
    </location>
</feature>
<evidence type="ECO:0000256" key="4">
    <source>
        <dbReference type="SAM" id="MobiDB-lite"/>
    </source>
</evidence>
<dbReference type="CDD" id="cd14358">
    <property type="entry name" value="UBA_NAC_euk"/>
    <property type="match status" value="1"/>
</dbReference>
<accession>A0A4P9XW89</accession>
<organism evidence="6 7">
    <name type="scientific">Thamnocephalis sphaerospora</name>
    <dbReference type="NCBI Taxonomy" id="78915"/>
    <lineage>
        <taxon>Eukaryota</taxon>
        <taxon>Fungi</taxon>
        <taxon>Fungi incertae sedis</taxon>
        <taxon>Zoopagomycota</taxon>
        <taxon>Zoopagomycotina</taxon>
        <taxon>Zoopagomycetes</taxon>
        <taxon>Zoopagales</taxon>
        <taxon>Sigmoideomycetaceae</taxon>
        <taxon>Thamnocephalis</taxon>
    </lineage>
</organism>
<dbReference type="Pfam" id="PF01849">
    <property type="entry name" value="NAC"/>
    <property type="match status" value="1"/>
</dbReference>
<reference evidence="7" key="1">
    <citation type="journal article" date="2018" name="Nat. Microbiol.">
        <title>Leveraging single-cell genomics to expand the fungal tree of life.</title>
        <authorList>
            <person name="Ahrendt S.R."/>
            <person name="Quandt C.A."/>
            <person name="Ciobanu D."/>
            <person name="Clum A."/>
            <person name="Salamov A."/>
            <person name="Andreopoulos B."/>
            <person name="Cheng J.F."/>
            <person name="Woyke T."/>
            <person name="Pelin A."/>
            <person name="Henrissat B."/>
            <person name="Reynolds N.K."/>
            <person name="Benny G.L."/>
            <person name="Smith M.E."/>
            <person name="James T.Y."/>
            <person name="Grigoriev I.V."/>
        </authorList>
    </citation>
    <scope>NUCLEOTIDE SEQUENCE [LARGE SCALE GENOMIC DNA]</scope>
    <source>
        <strain evidence="7">RSA 1356</strain>
    </source>
</reference>
<dbReference type="Gene3D" id="1.10.8.10">
    <property type="entry name" value="DNA helicase RuvA subunit, C-terminal domain"/>
    <property type="match status" value="1"/>
</dbReference>
<dbReference type="InterPro" id="IPR044034">
    <property type="entry name" value="NAC-like_UBA"/>
</dbReference>
<keyword evidence="7" id="KW-1185">Reference proteome</keyword>
<dbReference type="CDD" id="cd22054">
    <property type="entry name" value="NAC_NACA"/>
    <property type="match status" value="1"/>
</dbReference>
<feature type="domain" description="NAC-A/B" evidence="5">
    <location>
        <begin position="47"/>
        <end position="112"/>
    </location>
</feature>
<dbReference type="GO" id="GO:0005854">
    <property type="term" value="C:nascent polypeptide-associated complex"/>
    <property type="evidence" value="ECO:0007669"/>
    <property type="project" value="InterPro"/>
</dbReference>
<dbReference type="SMART" id="SM01407">
    <property type="entry name" value="NAC"/>
    <property type="match status" value="1"/>
</dbReference>
<evidence type="ECO:0000313" key="7">
    <source>
        <dbReference type="Proteomes" id="UP000271241"/>
    </source>
</evidence>
<dbReference type="InterPro" id="IPR002715">
    <property type="entry name" value="Nas_poly-pep-assoc_cplx_dom"/>
</dbReference>
<dbReference type="PROSITE" id="PS51151">
    <property type="entry name" value="NAC_AB"/>
    <property type="match status" value="1"/>
</dbReference>
<evidence type="ECO:0000256" key="2">
    <source>
        <dbReference type="ARBA" id="ARBA00014437"/>
    </source>
</evidence>